<evidence type="ECO:0000256" key="3">
    <source>
        <dbReference type="ARBA" id="ARBA00022989"/>
    </source>
</evidence>
<dbReference type="Proteomes" id="UP000077755">
    <property type="component" value="Chromosome 8"/>
</dbReference>
<dbReference type="EMBL" id="CP093350">
    <property type="protein sequence ID" value="WOH12877.1"/>
    <property type="molecule type" value="Genomic_DNA"/>
</dbReference>
<dbReference type="PANTHER" id="PTHR24064">
    <property type="entry name" value="SOLUTE CARRIER FAMILY 22 MEMBER"/>
    <property type="match status" value="1"/>
</dbReference>
<keyword evidence="4 7" id="KW-0472">Membrane</keyword>
<dbReference type="Pfam" id="PF00083">
    <property type="entry name" value="Sugar_tr"/>
    <property type="match status" value="1"/>
</dbReference>
<dbReference type="InterPro" id="IPR005828">
    <property type="entry name" value="MFS_sugar_transport-like"/>
</dbReference>
<evidence type="ECO:0000259" key="8">
    <source>
        <dbReference type="PROSITE" id="PS50850"/>
    </source>
</evidence>
<evidence type="ECO:0000256" key="1">
    <source>
        <dbReference type="ARBA" id="ARBA00004141"/>
    </source>
</evidence>
<accession>A0A175YP79</accession>
<feature type="transmembrane region" description="Helical" evidence="7">
    <location>
        <begin position="169"/>
        <end position="190"/>
    </location>
</feature>
<evidence type="ECO:0000313" key="11">
    <source>
        <dbReference type="Proteomes" id="UP000077755"/>
    </source>
</evidence>
<proteinExistence type="inferred from homology"/>
<feature type="transmembrane region" description="Helical" evidence="7">
    <location>
        <begin position="227"/>
        <end position="246"/>
    </location>
</feature>
<dbReference type="InterPro" id="IPR020846">
    <property type="entry name" value="MFS_dom"/>
</dbReference>
<dbReference type="EMBL" id="LNRQ01000008">
    <property type="protein sequence ID" value="KZM85409.1"/>
    <property type="molecule type" value="Genomic_DNA"/>
</dbReference>
<dbReference type="GO" id="GO:0022857">
    <property type="term" value="F:transmembrane transporter activity"/>
    <property type="evidence" value="ECO:0007669"/>
    <property type="project" value="InterPro"/>
</dbReference>
<keyword evidence="3 7" id="KW-1133">Transmembrane helix</keyword>
<dbReference type="Gene3D" id="1.20.1250.20">
    <property type="entry name" value="MFS general substrate transporter like domains"/>
    <property type="match status" value="1"/>
</dbReference>
<dbReference type="OrthoDB" id="3936150at2759"/>
<evidence type="ECO:0000256" key="2">
    <source>
        <dbReference type="ARBA" id="ARBA00022692"/>
    </source>
</evidence>
<dbReference type="GO" id="GO:0016020">
    <property type="term" value="C:membrane"/>
    <property type="evidence" value="ECO:0007669"/>
    <property type="project" value="UniProtKB-SubCell"/>
</dbReference>
<keyword evidence="2 7" id="KW-0812">Transmembrane</keyword>
<evidence type="ECO:0000313" key="10">
    <source>
        <dbReference type="EMBL" id="WOH12877.1"/>
    </source>
</evidence>
<dbReference type="AlphaFoldDB" id="A0A175YP79"/>
<feature type="transmembrane region" description="Helical" evidence="7">
    <location>
        <begin position="107"/>
        <end position="129"/>
    </location>
</feature>
<feature type="transmembrane region" description="Helical" evidence="7">
    <location>
        <begin position="141"/>
        <end position="163"/>
    </location>
</feature>
<dbReference type="KEGG" id="dcr:108199177"/>
<feature type="transmembrane region" description="Helical" evidence="7">
    <location>
        <begin position="202"/>
        <end position="221"/>
    </location>
</feature>
<dbReference type="PROSITE" id="PS50850">
    <property type="entry name" value="MFS"/>
    <property type="match status" value="1"/>
</dbReference>
<dbReference type="Gramene" id="KZM85409">
    <property type="protein sequence ID" value="KZM85409"/>
    <property type="gene ID" value="DCAR_027169"/>
</dbReference>
<name>A0A175YP79_DAUCS</name>
<comment type="similarity">
    <text evidence="5">Belongs to the major facilitator superfamily. Phosphate:H(+) symporter (TC 2.A.1.9) family.</text>
</comment>
<dbReference type="InterPro" id="IPR036259">
    <property type="entry name" value="MFS_trans_sf"/>
</dbReference>
<keyword evidence="11" id="KW-1185">Reference proteome</keyword>
<reference evidence="10" key="2">
    <citation type="submission" date="2022-03" db="EMBL/GenBank/DDBJ databases">
        <title>Draft title - Genomic analysis of global carrot germplasm unveils the trajectory of domestication and the origin of high carotenoid orange carrot.</title>
        <authorList>
            <person name="Iorizzo M."/>
            <person name="Ellison S."/>
            <person name="Senalik D."/>
            <person name="Macko-Podgorni A."/>
            <person name="Grzebelus D."/>
            <person name="Bostan H."/>
            <person name="Rolling W."/>
            <person name="Curaba J."/>
            <person name="Simon P."/>
        </authorList>
    </citation>
    <scope>NUCLEOTIDE SEQUENCE</scope>
    <source>
        <tissue evidence="10">Leaf</tissue>
    </source>
</reference>
<evidence type="ECO:0000256" key="7">
    <source>
        <dbReference type="SAM" id="Phobius"/>
    </source>
</evidence>
<protein>
    <recommendedName>
        <fullName evidence="8">Major facilitator superfamily (MFS) profile domain-containing protein</fullName>
    </recommendedName>
</protein>
<feature type="transmembrane region" description="Helical" evidence="7">
    <location>
        <begin position="305"/>
        <end position="326"/>
    </location>
</feature>
<evidence type="ECO:0000256" key="5">
    <source>
        <dbReference type="ARBA" id="ARBA00044504"/>
    </source>
</evidence>
<organism evidence="9">
    <name type="scientific">Daucus carota subsp. sativus</name>
    <name type="common">Carrot</name>
    <dbReference type="NCBI Taxonomy" id="79200"/>
    <lineage>
        <taxon>Eukaryota</taxon>
        <taxon>Viridiplantae</taxon>
        <taxon>Streptophyta</taxon>
        <taxon>Embryophyta</taxon>
        <taxon>Tracheophyta</taxon>
        <taxon>Spermatophyta</taxon>
        <taxon>Magnoliopsida</taxon>
        <taxon>eudicotyledons</taxon>
        <taxon>Gunneridae</taxon>
        <taxon>Pentapetalae</taxon>
        <taxon>asterids</taxon>
        <taxon>campanulids</taxon>
        <taxon>Apiales</taxon>
        <taxon>Apiaceae</taxon>
        <taxon>Apioideae</taxon>
        <taxon>Scandiceae</taxon>
        <taxon>Daucinae</taxon>
        <taxon>Daucus</taxon>
        <taxon>Daucus sect. Daucus</taxon>
    </lineage>
</organism>
<feature type="domain" description="Major facilitator superfamily (MFS) profile" evidence="8">
    <location>
        <begin position="40"/>
        <end position="486"/>
    </location>
</feature>
<sequence length="528" mass="58209">MEENASSQEQGKERELKLELKVDQVIEEYVGSLGFSQILHVFLVSIAWIFDAQNTLVTIFTDAKPPAWSNGGHVSSVCGLPDGSWWWVGGNESSIIAEWNLVCGRKFLAAAPASLFFFGSVLGAAFYGWIGDEVLGRKKTVLLSCILTSITTFLTSISPNIWVYALLRFASGFVRCGIGICCLVLATEAVGRKWRGQVGQYGFFLFTVGFLTLPLVAYPYRTSWRKIYRVLSILPLVYSLLIIPLVSESPRWLAVKGRNKEALDVLGRYARLNGKKLPPNLYLSEPSFGKTGGQAKTSIWSAKWATARMILVMIAGFGIGCVYYGIQLNVENLNFNLYISVMINALMEIPAMAIGTILLSYTNRRPQLSGSAFIAGVSSIICISLSRELPRDKSKGSWTQLSIEVVGLMAASRAFDMLYIVCLELFPTYVRNFAVSLLRQSLMLGASVSPLLVALGRVSPSLSFLSFGILSVCSGLLCLYLPETKDAPLYETLEQQEEEEKLKSFATDSLDLEKFEVESFVVASDMAE</sequence>
<dbReference type="STRING" id="79200.A0A175YP79"/>
<reference evidence="9" key="1">
    <citation type="journal article" date="2016" name="Nat. Genet.">
        <title>A high-quality carrot genome assembly provides new insights into carotenoid accumulation and asterid genome evolution.</title>
        <authorList>
            <person name="Iorizzo M."/>
            <person name="Ellison S."/>
            <person name="Senalik D."/>
            <person name="Zeng P."/>
            <person name="Satapoomin P."/>
            <person name="Huang J."/>
            <person name="Bowman M."/>
            <person name="Iovene M."/>
            <person name="Sanseverino W."/>
            <person name="Cavagnaro P."/>
            <person name="Yildiz M."/>
            <person name="Macko-Podgorni A."/>
            <person name="Moranska E."/>
            <person name="Grzebelus E."/>
            <person name="Grzebelus D."/>
            <person name="Ashrafi H."/>
            <person name="Zheng Z."/>
            <person name="Cheng S."/>
            <person name="Spooner D."/>
            <person name="Van Deynze A."/>
            <person name="Simon P."/>
        </authorList>
    </citation>
    <scope>NUCLEOTIDE SEQUENCE [LARGE SCALE GENOMIC DNA]</scope>
    <source>
        <tissue evidence="9">Leaf</tissue>
    </source>
</reference>
<dbReference type="OMA" id="CNIASIT"/>
<evidence type="ECO:0000313" key="9">
    <source>
        <dbReference type="EMBL" id="KZM85409.1"/>
    </source>
</evidence>
<gene>
    <name evidence="9" type="ORF">DCAR_027169</name>
    <name evidence="10" type="ORF">DCAR_0832386</name>
</gene>
<comment type="subcellular location">
    <subcellularLocation>
        <location evidence="1">Membrane</location>
        <topology evidence="1">Multi-pass membrane protein</topology>
    </subcellularLocation>
</comment>
<dbReference type="SUPFAM" id="SSF103473">
    <property type="entry name" value="MFS general substrate transporter"/>
    <property type="match status" value="1"/>
</dbReference>
<feature type="transmembrane region" description="Helical" evidence="7">
    <location>
        <begin position="338"/>
        <end position="361"/>
    </location>
</feature>
<evidence type="ECO:0000256" key="4">
    <source>
        <dbReference type="ARBA" id="ARBA00023136"/>
    </source>
</evidence>
<comment type="catalytic activity">
    <reaction evidence="6">
        <text>phosphate(in) + H(+)(in) = phosphate(out) + H(+)(out)</text>
        <dbReference type="Rhea" id="RHEA:29939"/>
        <dbReference type="ChEBI" id="CHEBI:15378"/>
        <dbReference type="ChEBI" id="CHEBI:43474"/>
    </reaction>
    <physiologicalReaction direction="right-to-left" evidence="6">
        <dbReference type="Rhea" id="RHEA:29941"/>
    </physiologicalReaction>
</comment>
<evidence type="ECO:0000256" key="6">
    <source>
        <dbReference type="ARBA" id="ARBA00049011"/>
    </source>
</evidence>